<keyword evidence="3 11" id="KW-0732">Signal</keyword>
<keyword evidence="8" id="KW-1015">Disulfide bond</keyword>
<dbReference type="InterPro" id="IPR013783">
    <property type="entry name" value="Ig-like_fold"/>
</dbReference>
<keyword evidence="7" id="KW-0472">Membrane</keyword>
<evidence type="ECO:0000256" key="5">
    <source>
        <dbReference type="ARBA" id="ARBA00022889"/>
    </source>
</evidence>
<dbReference type="SUPFAM" id="SSF48726">
    <property type="entry name" value="Immunoglobulin"/>
    <property type="match status" value="2"/>
</dbReference>
<evidence type="ECO:0000256" key="2">
    <source>
        <dbReference type="ARBA" id="ARBA00022692"/>
    </source>
</evidence>
<keyword evidence="14" id="KW-1185">Reference proteome</keyword>
<reference evidence="13" key="2">
    <citation type="submission" date="2025-08" db="UniProtKB">
        <authorList>
            <consortium name="Ensembl"/>
        </authorList>
    </citation>
    <scope>IDENTIFICATION</scope>
</reference>
<evidence type="ECO:0000256" key="10">
    <source>
        <dbReference type="ARBA" id="ARBA00023319"/>
    </source>
</evidence>
<protein>
    <recommendedName>
        <fullName evidence="12">Ig-like domain-containing protein</fullName>
    </recommendedName>
</protein>
<reference evidence="13" key="3">
    <citation type="submission" date="2025-09" db="UniProtKB">
        <authorList>
            <consortium name="Ensembl"/>
        </authorList>
    </citation>
    <scope>IDENTIFICATION</scope>
</reference>
<name>A0A3Q1BCH5_AMPOC</name>
<evidence type="ECO:0000256" key="8">
    <source>
        <dbReference type="ARBA" id="ARBA00023157"/>
    </source>
</evidence>
<dbReference type="InterPro" id="IPR007110">
    <property type="entry name" value="Ig-like_dom"/>
</dbReference>
<keyword evidence="6" id="KW-1133">Transmembrane helix</keyword>
<dbReference type="AlphaFoldDB" id="A0A3Q1BCH5"/>
<dbReference type="InterPro" id="IPR036179">
    <property type="entry name" value="Ig-like_dom_sf"/>
</dbReference>
<keyword evidence="5" id="KW-0130">Cell adhesion</keyword>
<evidence type="ECO:0000259" key="12">
    <source>
        <dbReference type="PROSITE" id="PS50835"/>
    </source>
</evidence>
<dbReference type="PANTHER" id="PTHR13771:SF9">
    <property type="entry name" value="INTERCELLULAR ADHESION MOLECULE 5"/>
    <property type="match status" value="1"/>
</dbReference>
<dbReference type="GeneID" id="111578002"/>
<feature type="domain" description="Ig-like" evidence="12">
    <location>
        <begin position="258"/>
        <end position="308"/>
    </location>
</feature>
<evidence type="ECO:0000313" key="13">
    <source>
        <dbReference type="Ensembl" id="ENSAOCP00000012017.1"/>
    </source>
</evidence>
<evidence type="ECO:0000256" key="9">
    <source>
        <dbReference type="ARBA" id="ARBA00023180"/>
    </source>
</evidence>
<dbReference type="PROSITE" id="PS50835">
    <property type="entry name" value="IG_LIKE"/>
    <property type="match status" value="2"/>
</dbReference>
<evidence type="ECO:0000256" key="3">
    <source>
        <dbReference type="ARBA" id="ARBA00022729"/>
    </source>
</evidence>
<dbReference type="GO" id="GO:0005178">
    <property type="term" value="F:integrin binding"/>
    <property type="evidence" value="ECO:0007669"/>
    <property type="project" value="InterPro"/>
</dbReference>
<dbReference type="GO" id="GO:0005886">
    <property type="term" value="C:plasma membrane"/>
    <property type="evidence" value="ECO:0007669"/>
    <property type="project" value="TreeGrafter"/>
</dbReference>
<reference evidence="13 14" key="1">
    <citation type="submission" date="2022-01" db="EMBL/GenBank/DDBJ databases">
        <title>A chromosome-scale genome assembly of the false clownfish, Amphiprion ocellaris.</title>
        <authorList>
            <person name="Ryu T."/>
        </authorList>
    </citation>
    <scope>NUCLEOTIDE SEQUENCE [LARGE SCALE GENOMIC DNA]</scope>
</reference>
<dbReference type="InterPro" id="IPR003987">
    <property type="entry name" value="ICAM_VCAM_N"/>
</dbReference>
<dbReference type="Ensembl" id="ENSAOCT00000019603.2">
    <property type="protein sequence ID" value="ENSAOCP00000012017.1"/>
    <property type="gene ID" value="ENSAOCG00000001125.2"/>
</dbReference>
<sequence length="371" mass="40460">MCAPGWPITLVLVRFFGSATSSPVSIYTPSPTLPSQISPPSPSATVLPFLPSPSLSVPSHIPPFISNSGEPTEILRCPLTMSPSTLVVRFGDPVEANCSIPRMGFPVLGWEVSLAAPQHTTDRFLVWSVDRMTDWGIKPICYALSEHGGQCNIDLPVIIYQPPDRVSIRLINHTGPMLEGRQYTLQCTVQDVAPVENLIVTFYRGDTALGQVQSDNTTERTPVTEIFTLGIIPTKEDNGAQYWCEARLELGPEGPQHPPVVTSQKLSAMVLFGPELSCSTKLQVREGETLRCDVTGNPQPSVTWVRDGRVVVLPTLSSKTHAGKYTVWTKGFLGQKNFTVEVEVLAGSGTANGYNGHFLLAVLLTQMIHWL</sequence>
<evidence type="ECO:0000256" key="11">
    <source>
        <dbReference type="SAM" id="SignalP"/>
    </source>
</evidence>
<feature type="chain" id="PRO_5018539726" description="Ig-like domain-containing protein" evidence="11">
    <location>
        <begin position="22"/>
        <end position="371"/>
    </location>
</feature>
<keyword evidence="9" id="KW-0325">Glycoprotein</keyword>
<dbReference type="InterPro" id="IPR047012">
    <property type="entry name" value="ICAM_VCAM"/>
</dbReference>
<feature type="domain" description="Ig-like" evidence="12">
    <location>
        <begin position="163"/>
        <end position="246"/>
    </location>
</feature>
<dbReference type="PRINTS" id="PR01472">
    <property type="entry name" value="ICAMVCAM1"/>
</dbReference>
<evidence type="ECO:0000256" key="4">
    <source>
        <dbReference type="ARBA" id="ARBA00022737"/>
    </source>
</evidence>
<dbReference type="KEGG" id="aoce:111578002"/>
<evidence type="ECO:0000256" key="7">
    <source>
        <dbReference type="ARBA" id="ARBA00023136"/>
    </source>
</evidence>
<dbReference type="Gene3D" id="2.60.40.10">
    <property type="entry name" value="Immunoglobulins"/>
    <property type="match status" value="3"/>
</dbReference>
<keyword evidence="2" id="KW-0812">Transmembrane</keyword>
<dbReference type="RefSeq" id="XP_023140332.1">
    <property type="nucleotide sequence ID" value="XM_023284564.3"/>
</dbReference>
<dbReference type="GeneTree" id="ENSGT00940000159005"/>
<organism evidence="13 14">
    <name type="scientific">Amphiprion ocellaris</name>
    <name type="common">Clown anemonefish</name>
    <dbReference type="NCBI Taxonomy" id="80972"/>
    <lineage>
        <taxon>Eukaryota</taxon>
        <taxon>Metazoa</taxon>
        <taxon>Chordata</taxon>
        <taxon>Craniata</taxon>
        <taxon>Vertebrata</taxon>
        <taxon>Euteleostomi</taxon>
        <taxon>Actinopterygii</taxon>
        <taxon>Neopterygii</taxon>
        <taxon>Teleostei</taxon>
        <taxon>Neoteleostei</taxon>
        <taxon>Acanthomorphata</taxon>
        <taxon>Ovalentaria</taxon>
        <taxon>Pomacentridae</taxon>
        <taxon>Amphiprion</taxon>
    </lineage>
</organism>
<accession>A0A3Q1BCH5</accession>
<keyword evidence="10" id="KW-0393">Immunoglobulin domain</keyword>
<proteinExistence type="predicted"/>
<dbReference type="OrthoDB" id="5843397at2759"/>
<comment type="subcellular location">
    <subcellularLocation>
        <location evidence="1">Membrane</location>
        <topology evidence="1">Single-pass type I membrane protein</topology>
    </subcellularLocation>
</comment>
<evidence type="ECO:0000256" key="6">
    <source>
        <dbReference type="ARBA" id="ARBA00022989"/>
    </source>
</evidence>
<keyword evidence="4" id="KW-0677">Repeat</keyword>
<evidence type="ECO:0000313" key="14">
    <source>
        <dbReference type="Proteomes" id="UP001501940"/>
    </source>
</evidence>
<dbReference type="PANTHER" id="PTHR13771">
    <property type="entry name" value="INTERCELLULAR ADHESION MOLECULE"/>
    <property type="match status" value="1"/>
</dbReference>
<dbReference type="Proteomes" id="UP001501940">
    <property type="component" value="Chromosome 4"/>
</dbReference>
<evidence type="ECO:0000256" key="1">
    <source>
        <dbReference type="ARBA" id="ARBA00004479"/>
    </source>
</evidence>
<dbReference type="OMA" id="TANSCCG"/>
<dbReference type="GO" id="GO:0098609">
    <property type="term" value="P:cell-cell adhesion"/>
    <property type="evidence" value="ECO:0007669"/>
    <property type="project" value="InterPro"/>
</dbReference>
<feature type="signal peptide" evidence="11">
    <location>
        <begin position="1"/>
        <end position="21"/>
    </location>
</feature>